<proteinExistence type="predicted"/>
<keyword evidence="4" id="KW-1185">Reference proteome</keyword>
<accession>A0AAC9RK54</accession>
<dbReference type="EMBL" id="CP017603">
    <property type="protein sequence ID" value="AOY76612.1"/>
    <property type="molecule type" value="Genomic_DNA"/>
</dbReference>
<evidence type="ECO:0000259" key="1">
    <source>
        <dbReference type="Pfam" id="PF07883"/>
    </source>
</evidence>
<dbReference type="KEGG" id="cfm:BJL90_12510"/>
<name>A0AAC9RK54_9CLOT</name>
<evidence type="ECO:0000313" key="4">
    <source>
        <dbReference type="Proteomes" id="UP000177894"/>
    </source>
</evidence>
<feature type="domain" description="Cupin type-2" evidence="1">
    <location>
        <begin position="32"/>
        <end position="92"/>
    </location>
</feature>
<dbReference type="RefSeq" id="WP_070968471.1">
    <property type="nucleotide sequence ID" value="NZ_CP017603.1"/>
</dbReference>
<dbReference type="PANTHER" id="PTHR40112:SF1">
    <property type="entry name" value="H2HPP ISOMERASE"/>
    <property type="match status" value="1"/>
</dbReference>
<dbReference type="EMBL" id="CP020559">
    <property type="protein sequence ID" value="ARE87032.1"/>
    <property type="molecule type" value="Genomic_DNA"/>
</dbReference>
<evidence type="ECO:0000313" key="2">
    <source>
        <dbReference type="EMBL" id="AOY76612.1"/>
    </source>
</evidence>
<sequence>MFRKRSTEGYASKLKDTEQKTLVYGEKTLMVEFKLKKGSILPRHSHPYEQTGYLISGHIILSIGETKYDVYPGDSWCILSELEHSAEIIEDAVAIEIFSPAREDYLVEVSDEEMIR</sequence>
<evidence type="ECO:0000313" key="3">
    <source>
        <dbReference type="EMBL" id="ARE87032.1"/>
    </source>
</evidence>
<evidence type="ECO:0000313" key="5">
    <source>
        <dbReference type="Proteomes" id="UP000192478"/>
    </source>
</evidence>
<dbReference type="Proteomes" id="UP000192478">
    <property type="component" value="Chromosome"/>
</dbReference>
<protein>
    <submittedName>
        <fullName evidence="2 3">Cupin</fullName>
    </submittedName>
</protein>
<dbReference type="InterPro" id="IPR014710">
    <property type="entry name" value="RmlC-like_jellyroll"/>
</dbReference>
<dbReference type="Pfam" id="PF07883">
    <property type="entry name" value="Cupin_2"/>
    <property type="match status" value="1"/>
</dbReference>
<dbReference type="InterPro" id="IPR013096">
    <property type="entry name" value="Cupin_2"/>
</dbReference>
<organism evidence="3 5">
    <name type="scientific">Clostridium formicaceticum</name>
    <dbReference type="NCBI Taxonomy" id="1497"/>
    <lineage>
        <taxon>Bacteria</taxon>
        <taxon>Bacillati</taxon>
        <taxon>Bacillota</taxon>
        <taxon>Clostridia</taxon>
        <taxon>Eubacteriales</taxon>
        <taxon>Clostridiaceae</taxon>
        <taxon>Clostridium</taxon>
    </lineage>
</organism>
<dbReference type="CDD" id="cd02238">
    <property type="entry name" value="cupin_KdgF"/>
    <property type="match status" value="1"/>
</dbReference>
<gene>
    <name evidence="2" type="ORF">BJL90_12510</name>
    <name evidence="3" type="ORF">CLFO_14170</name>
</gene>
<dbReference type="Proteomes" id="UP000177894">
    <property type="component" value="Chromosome"/>
</dbReference>
<dbReference type="InterPro" id="IPR052535">
    <property type="entry name" value="Bacilysin_H2HPP_isomerase"/>
</dbReference>
<dbReference type="InterPro" id="IPR011051">
    <property type="entry name" value="RmlC_Cupin_sf"/>
</dbReference>
<dbReference type="SUPFAM" id="SSF51182">
    <property type="entry name" value="RmlC-like cupins"/>
    <property type="match status" value="1"/>
</dbReference>
<dbReference type="Gene3D" id="2.60.120.10">
    <property type="entry name" value="Jelly Rolls"/>
    <property type="match status" value="1"/>
</dbReference>
<dbReference type="AlphaFoldDB" id="A0AAC9RK54"/>
<dbReference type="PANTHER" id="PTHR40112">
    <property type="entry name" value="H2HPP ISOMERASE"/>
    <property type="match status" value="1"/>
</dbReference>
<reference evidence="2 4" key="1">
    <citation type="submission" date="2016-10" db="EMBL/GenBank/DDBJ databases">
        <title>Complete Genome Sequence of Acetogen Clostridium formicoaceticum ATCC 27076.</title>
        <authorList>
            <person name="Bao T."/>
            <person name="Cheng C."/>
            <person name="Zhao J."/>
            <person name="Yang S.-T."/>
            <person name="Wang J."/>
            <person name="Wang M."/>
        </authorList>
    </citation>
    <scope>NUCLEOTIDE SEQUENCE [LARGE SCALE GENOMIC DNA]</scope>
    <source>
        <strain evidence="2 4">ATCC 27076</strain>
    </source>
</reference>
<reference evidence="3 5" key="2">
    <citation type="submission" date="2017-03" db="EMBL/GenBank/DDBJ databases">
        <title>Complete sequence of Clostridium formicaceticum DSM 92.</title>
        <authorList>
            <person name="Poehlein A."/>
            <person name="Karl M."/>
            <person name="Bengelsdorf F.R."/>
            <person name="Duerre P."/>
            <person name="Daniel R."/>
        </authorList>
    </citation>
    <scope>NUCLEOTIDE SEQUENCE [LARGE SCALE GENOMIC DNA]</scope>
    <source>
        <strain evidence="3 5">DSM 92</strain>
    </source>
</reference>